<keyword evidence="2" id="KW-1185">Reference proteome</keyword>
<sequence>MPPDTRTQNHTEYLQSGLIPVAPTSIVNTCSICHEFYSSPVLLPGCGHIFCRTCITAWFATGANTCPMDRKVLFLPSPTDTDEEDMTDLYGMSALASRRLNTATTVRARRAVENLFIDGQIVATNAVLTRRGCQVVIHDLWYHTARLLQSLEGFCDREIDPLDLDIELLRSYACRLKEFMMRPLEANQAISSSSLSTRFLFGHIFFFLSPPVPRTGQVDLIRRSFGVDLDFLTLPCRRPLSRYSPFVIHSVFWIPPGCDETCPIDKY</sequence>
<gene>
    <name evidence="1" type="ORF">BU25DRAFT_453101</name>
</gene>
<accession>A0ACB6SH43</accession>
<proteinExistence type="predicted"/>
<protein>
    <submittedName>
        <fullName evidence="1">Uncharacterized protein</fullName>
    </submittedName>
</protein>
<name>A0ACB6SH43_9PLEO</name>
<evidence type="ECO:0000313" key="2">
    <source>
        <dbReference type="Proteomes" id="UP000799754"/>
    </source>
</evidence>
<reference evidence="1" key="1">
    <citation type="journal article" date="2020" name="Stud. Mycol.">
        <title>101 Dothideomycetes genomes: a test case for predicting lifestyles and emergence of pathogens.</title>
        <authorList>
            <person name="Haridas S."/>
            <person name="Albert R."/>
            <person name="Binder M."/>
            <person name="Bloem J."/>
            <person name="Labutti K."/>
            <person name="Salamov A."/>
            <person name="Andreopoulos B."/>
            <person name="Baker S."/>
            <person name="Barry K."/>
            <person name="Bills G."/>
            <person name="Bluhm B."/>
            <person name="Cannon C."/>
            <person name="Castanera R."/>
            <person name="Culley D."/>
            <person name="Daum C."/>
            <person name="Ezra D."/>
            <person name="Gonzalez J."/>
            <person name="Henrissat B."/>
            <person name="Kuo A."/>
            <person name="Liang C."/>
            <person name="Lipzen A."/>
            <person name="Lutzoni F."/>
            <person name="Magnuson J."/>
            <person name="Mondo S."/>
            <person name="Nolan M."/>
            <person name="Ohm R."/>
            <person name="Pangilinan J."/>
            <person name="Park H.-J."/>
            <person name="Ramirez L."/>
            <person name="Alfaro M."/>
            <person name="Sun H."/>
            <person name="Tritt A."/>
            <person name="Yoshinaga Y."/>
            <person name="Zwiers L.-H."/>
            <person name="Turgeon B."/>
            <person name="Goodwin S."/>
            <person name="Spatafora J."/>
            <person name="Crous P."/>
            <person name="Grigoriev I."/>
        </authorList>
    </citation>
    <scope>NUCLEOTIDE SEQUENCE</scope>
    <source>
        <strain evidence="1">CBS 525.71</strain>
    </source>
</reference>
<comment type="caution">
    <text evidence="1">The sequence shown here is derived from an EMBL/GenBank/DDBJ whole genome shotgun (WGS) entry which is preliminary data.</text>
</comment>
<dbReference type="Proteomes" id="UP000799754">
    <property type="component" value="Unassembled WGS sequence"/>
</dbReference>
<dbReference type="EMBL" id="MU006701">
    <property type="protein sequence ID" value="KAF2633318.1"/>
    <property type="molecule type" value="Genomic_DNA"/>
</dbReference>
<evidence type="ECO:0000313" key="1">
    <source>
        <dbReference type="EMBL" id="KAF2633318.1"/>
    </source>
</evidence>
<organism evidence="1 2">
    <name type="scientific">Macroventuria anomochaeta</name>
    <dbReference type="NCBI Taxonomy" id="301207"/>
    <lineage>
        <taxon>Eukaryota</taxon>
        <taxon>Fungi</taxon>
        <taxon>Dikarya</taxon>
        <taxon>Ascomycota</taxon>
        <taxon>Pezizomycotina</taxon>
        <taxon>Dothideomycetes</taxon>
        <taxon>Pleosporomycetidae</taxon>
        <taxon>Pleosporales</taxon>
        <taxon>Pleosporineae</taxon>
        <taxon>Didymellaceae</taxon>
        <taxon>Macroventuria</taxon>
    </lineage>
</organism>